<evidence type="ECO:0000313" key="4">
    <source>
        <dbReference type="EnsemblMetazoa" id="ASIC000535-PA"/>
    </source>
</evidence>
<evidence type="ECO:0000313" key="5">
    <source>
        <dbReference type="Proteomes" id="UP000030765"/>
    </source>
</evidence>
<dbReference type="PANTHER" id="PTHR10963:SF55">
    <property type="entry name" value="GLYCOSIDE HYDROLASE FAMILY 16 PROTEIN"/>
    <property type="match status" value="1"/>
</dbReference>
<dbReference type="GO" id="GO:0005975">
    <property type="term" value="P:carbohydrate metabolic process"/>
    <property type="evidence" value="ECO:0007669"/>
    <property type="project" value="InterPro"/>
</dbReference>
<reference evidence="4" key="2">
    <citation type="submission" date="2020-05" db="UniProtKB">
        <authorList>
            <consortium name="EnsemblMetazoa"/>
        </authorList>
    </citation>
    <scope>IDENTIFICATION</scope>
</reference>
<dbReference type="VEuPathDB" id="VectorBase:ASIS015282"/>
<dbReference type="EnsemblMetazoa" id="ASIC000535-RA">
    <property type="protein sequence ID" value="ASIC000535-PA"/>
    <property type="gene ID" value="ASIC000535"/>
</dbReference>
<accession>A0A084WUY3</accession>
<dbReference type="InterPro" id="IPR013320">
    <property type="entry name" value="ConA-like_dom_sf"/>
</dbReference>
<dbReference type="Pfam" id="PF00722">
    <property type="entry name" value="Glyco_hydro_16"/>
    <property type="match status" value="1"/>
</dbReference>
<dbReference type="OMA" id="WANGTIM"/>
<dbReference type="Proteomes" id="UP000030765">
    <property type="component" value="Unassembled WGS sequence"/>
</dbReference>
<gene>
    <name evidence="3" type="ORF">ZHAS_00000535</name>
</gene>
<proteinExistence type="inferred from homology"/>
<dbReference type="STRING" id="74873.A0A084WUY3"/>
<feature type="domain" description="GH16" evidence="2">
    <location>
        <begin position="1"/>
        <end position="187"/>
    </location>
</feature>
<protein>
    <submittedName>
        <fullName evidence="3">AGAP002796-PA-like protein</fullName>
    </submittedName>
</protein>
<keyword evidence="5" id="KW-1185">Reference proteome</keyword>
<dbReference type="SUPFAM" id="SSF49899">
    <property type="entry name" value="Concanavalin A-like lectins/glucanases"/>
    <property type="match status" value="1"/>
</dbReference>
<evidence type="ECO:0000313" key="3">
    <source>
        <dbReference type="EMBL" id="KFB54027.1"/>
    </source>
</evidence>
<evidence type="ECO:0000256" key="1">
    <source>
        <dbReference type="ARBA" id="ARBA00006865"/>
    </source>
</evidence>
<dbReference type="VEuPathDB" id="VectorBase:ASIC000535"/>
<dbReference type="EMBL" id="ATLV01002760">
    <property type="status" value="NOT_ANNOTATED_CDS"/>
    <property type="molecule type" value="Genomic_DNA"/>
</dbReference>
<reference evidence="3 5" key="1">
    <citation type="journal article" date="2014" name="BMC Genomics">
        <title>Genome sequence of Anopheles sinensis provides insight into genetics basis of mosquito competence for malaria parasites.</title>
        <authorList>
            <person name="Zhou D."/>
            <person name="Zhang D."/>
            <person name="Ding G."/>
            <person name="Shi L."/>
            <person name="Hou Q."/>
            <person name="Ye Y."/>
            <person name="Xu Y."/>
            <person name="Zhou H."/>
            <person name="Xiong C."/>
            <person name="Li S."/>
            <person name="Yu J."/>
            <person name="Hong S."/>
            <person name="Yu X."/>
            <person name="Zou P."/>
            <person name="Chen C."/>
            <person name="Chang X."/>
            <person name="Wang W."/>
            <person name="Lv Y."/>
            <person name="Sun Y."/>
            <person name="Ma L."/>
            <person name="Shen B."/>
            <person name="Zhu C."/>
        </authorList>
    </citation>
    <scope>NUCLEOTIDE SEQUENCE [LARGE SCALE GENOMIC DNA]</scope>
</reference>
<dbReference type="AlphaFoldDB" id="A0A084WUY3"/>
<dbReference type="InterPro" id="IPR000757">
    <property type="entry name" value="Beta-glucanase-like"/>
</dbReference>
<comment type="similarity">
    <text evidence="1">Belongs to the glycosyl hydrolase 16 family.</text>
</comment>
<sequence>MESRGNLDYSVNGEPLGVQHTGSTLHFGPYPGLNGYEMATAAKVAPPGQGFNKDFHRYQLEWTPEFMKFSVDDEQVLQVNGNFWELGQFQQREPNAANPWVTGGKMAPFDQEFYIIMNLAVGGTNGYFPDTPPAVNANGNKPWSNNAETGPRDFWNARGSWLPTWKLEENESREASLLVDYVRVWAL</sequence>
<dbReference type="PROSITE" id="PS51762">
    <property type="entry name" value="GH16_2"/>
    <property type="match status" value="1"/>
</dbReference>
<name>A0A084WUY3_ANOSI</name>
<dbReference type="OrthoDB" id="4781at2759"/>
<dbReference type="InterPro" id="IPR050546">
    <property type="entry name" value="Glycosyl_Hydrlase_16"/>
</dbReference>
<dbReference type="Gene3D" id="2.60.120.200">
    <property type="match status" value="1"/>
</dbReference>
<dbReference type="EMBL" id="KL640906">
    <property type="protein sequence ID" value="KFB54027.1"/>
    <property type="molecule type" value="Genomic_DNA"/>
</dbReference>
<organism evidence="3">
    <name type="scientific">Anopheles sinensis</name>
    <name type="common">Mosquito</name>
    <dbReference type="NCBI Taxonomy" id="74873"/>
    <lineage>
        <taxon>Eukaryota</taxon>
        <taxon>Metazoa</taxon>
        <taxon>Ecdysozoa</taxon>
        <taxon>Arthropoda</taxon>
        <taxon>Hexapoda</taxon>
        <taxon>Insecta</taxon>
        <taxon>Pterygota</taxon>
        <taxon>Neoptera</taxon>
        <taxon>Endopterygota</taxon>
        <taxon>Diptera</taxon>
        <taxon>Nematocera</taxon>
        <taxon>Culicoidea</taxon>
        <taxon>Culicidae</taxon>
        <taxon>Anophelinae</taxon>
        <taxon>Anopheles</taxon>
    </lineage>
</organism>
<dbReference type="GO" id="GO:0004553">
    <property type="term" value="F:hydrolase activity, hydrolyzing O-glycosyl compounds"/>
    <property type="evidence" value="ECO:0007669"/>
    <property type="project" value="InterPro"/>
</dbReference>
<evidence type="ECO:0000259" key="2">
    <source>
        <dbReference type="PROSITE" id="PS51762"/>
    </source>
</evidence>
<dbReference type="PANTHER" id="PTHR10963">
    <property type="entry name" value="GLYCOSYL HYDROLASE-RELATED"/>
    <property type="match status" value="1"/>
</dbReference>